<dbReference type="SUPFAM" id="SSF81383">
    <property type="entry name" value="F-box domain"/>
    <property type="match status" value="1"/>
</dbReference>
<evidence type="ECO:0000313" key="2">
    <source>
        <dbReference type="EMBL" id="KAJ7757520.1"/>
    </source>
</evidence>
<feature type="domain" description="F-box" evidence="1">
    <location>
        <begin position="49"/>
        <end position="104"/>
    </location>
</feature>
<name>A0AAD7J5E9_9AGAR</name>
<accession>A0AAD7J5E9</accession>
<comment type="caution">
    <text evidence="2">The sequence shown here is derived from an EMBL/GenBank/DDBJ whole genome shotgun (WGS) entry which is preliminary data.</text>
</comment>
<reference evidence="2" key="1">
    <citation type="submission" date="2023-03" db="EMBL/GenBank/DDBJ databases">
        <title>Massive genome expansion in bonnet fungi (Mycena s.s.) driven by repeated elements and novel gene families across ecological guilds.</title>
        <authorList>
            <consortium name="Lawrence Berkeley National Laboratory"/>
            <person name="Harder C.B."/>
            <person name="Miyauchi S."/>
            <person name="Viragh M."/>
            <person name="Kuo A."/>
            <person name="Thoen E."/>
            <person name="Andreopoulos B."/>
            <person name="Lu D."/>
            <person name="Skrede I."/>
            <person name="Drula E."/>
            <person name="Henrissat B."/>
            <person name="Morin E."/>
            <person name="Kohler A."/>
            <person name="Barry K."/>
            <person name="LaButti K."/>
            <person name="Morin E."/>
            <person name="Salamov A."/>
            <person name="Lipzen A."/>
            <person name="Mereny Z."/>
            <person name="Hegedus B."/>
            <person name="Baldrian P."/>
            <person name="Stursova M."/>
            <person name="Weitz H."/>
            <person name="Taylor A."/>
            <person name="Grigoriev I.V."/>
            <person name="Nagy L.G."/>
            <person name="Martin F."/>
            <person name="Kauserud H."/>
        </authorList>
    </citation>
    <scope>NUCLEOTIDE SEQUENCE</scope>
    <source>
        <strain evidence="2">CBHHK182m</strain>
    </source>
</reference>
<dbReference type="Gene3D" id="1.20.1280.50">
    <property type="match status" value="1"/>
</dbReference>
<dbReference type="InterPro" id="IPR036047">
    <property type="entry name" value="F-box-like_dom_sf"/>
</dbReference>
<proteinExistence type="predicted"/>
<evidence type="ECO:0000313" key="3">
    <source>
        <dbReference type="Proteomes" id="UP001215598"/>
    </source>
</evidence>
<dbReference type="InterPro" id="IPR001810">
    <property type="entry name" value="F-box_dom"/>
</dbReference>
<dbReference type="Proteomes" id="UP001215598">
    <property type="component" value="Unassembled WGS sequence"/>
</dbReference>
<gene>
    <name evidence="2" type="ORF">B0H16DRAFT_1823786</name>
</gene>
<protein>
    <recommendedName>
        <fullName evidence="1">F-box domain-containing protein</fullName>
    </recommendedName>
</protein>
<keyword evidence="3" id="KW-1185">Reference proteome</keyword>
<dbReference type="AlphaFoldDB" id="A0AAD7J5E9"/>
<sequence length="361" mass="41495">MSLESQARQRVAECKANIVHIDSQIRDLERLRERDRATIAALQVVLSPIAHLPCELLMEIFQIYLTVEPFSCWDVEVPFKDMLALTQVCAYWRKIVLTTPLLWVQKMFPLRLDGKAGNFSREATKVFLRAIHTTADFRSADRWRALNLTLPSLHMLTEIPAGTLKALETVSLRSKGSHSWCPKINAFLTAPLLHTVELDVRDAERFPMPWSQLTCLTIYDTPQTCMATIALCSNLPLGHNIHPELATIRASVHCHIQRVDNDLLRALRYRQSDSELVPKLETLWFEYITAAFDEEELEEVIASRWSTGTSMPTPARLKEVQYSDGLEKIFTRRFLDEMDRYRFEGLKVDGMFEPEDAEDDS</sequence>
<dbReference type="Pfam" id="PF12937">
    <property type="entry name" value="F-box-like"/>
    <property type="match status" value="1"/>
</dbReference>
<evidence type="ECO:0000259" key="1">
    <source>
        <dbReference type="Pfam" id="PF12937"/>
    </source>
</evidence>
<dbReference type="EMBL" id="JARKIB010000044">
    <property type="protein sequence ID" value="KAJ7757520.1"/>
    <property type="molecule type" value="Genomic_DNA"/>
</dbReference>
<organism evidence="2 3">
    <name type="scientific">Mycena metata</name>
    <dbReference type="NCBI Taxonomy" id="1033252"/>
    <lineage>
        <taxon>Eukaryota</taxon>
        <taxon>Fungi</taxon>
        <taxon>Dikarya</taxon>
        <taxon>Basidiomycota</taxon>
        <taxon>Agaricomycotina</taxon>
        <taxon>Agaricomycetes</taxon>
        <taxon>Agaricomycetidae</taxon>
        <taxon>Agaricales</taxon>
        <taxon>Marasmiineae</taxon>
        <taxon>Mycenaceae</taxon>
        <taxon>Mycena</taxon>
    </lineage>
</organism>